<reference evidence="2 3" key="1">
    <citation type="journal article" date="2015" name="Proc. Natl. Acad. Sci. U.S.A.">
        <title>The resurrection genome of Boea hygrometrica: A blueprint for survival of dehydration.</title>
        <authorList>
            <person name="Xiao L."/>
            <person name="Yang G."/>
            <person name="Zhang L."/>
            <person name="Yang X."/>
            <person name="Zhao S."/>
            <person name="Ji Z."/>
            <person name="Zhou Q."/>
            <person name="Hu M."/>
            <person name="Wang Y."/>
            <person name="Chen M."/>
            <person name="Xu Y."/>
            <person name="Jin H."/>
            <person name="Xiao X."/>
            <person name="Hu G."/>
            <person name="Bao F."/>
            <person name="Hu Y."/>
            <person name="Wan P."/>
            <person name="Li L."/>
            <person name="Deng X."/>
            <person name="Kuang T."/>
            <person name="Xiang C."/>
            <person name="Zhu J.K."/>
            <person name="Oliver M.J."/>
            <person name="He Y."/>
        </authorList>
    </citation>
    <scope>NUCLEOTIDE SEQUENCE [LARGE SCALE GENOMIC DNA]</scope>
    <source>
        <strain evidence="3">cv. XS01</strain>
    </source>
</reference>
<evidence type="ECO:0000256" key="1">
    <source>
        <dbReference type="SAM" id="MobiDB-lite"/>
    </source>
</evidence>
<sequence>MGCPGQARTIPRRKIQPSQSAGDRRRTAATRRRPPPTIHAAAASPRLAIKHATGVRIVGHHLQHHRAKEAADHATLARDSSNNDRRSGAAMRARARAITRPSNATIARPRTPSRAHAGAAARGGGRLPESFFFLIQSEN</sequence>
<protein>
    <submittedName>
        <fullName evidence="2">Uncharacterized protein</fullName>
    </submittedName>
</protein>
<feature type="region of interest" description="Disordered" evidence="1">
    <location>
        <begin position="1"/>
        <end position="40"/>
    </location>
</feature>
<proteinExistence type="predicted"/>
<accession>A0A2Z7CQN5</accession>
<name>A0A2Z7CQN5_9LAMI</name>
<dbReference type="Proteomes" id="UP000250235">
    <property type="component" value="Unassembled WGS sequence"/>
</dbReference>
<dbReference type="EMBL" id="KQ993711">
    <property type="protein sequence ID" value="KZV49078.1"/>
    <property type="molecule type" value="Genomic_DNA"/>
</dbReference>
<organism evidence="2 3">
    <name type="scientific">Dorcoceras hygrometricum</name>
    <dbReference type="NCBI Taxonomy" id="472368"/>
    <lineage>
        <taxon>Eukaryota</taxon>
        <taxon>Viridiplantae</taxon>
        <taxon>Streptophyta</taxon>
        <taxon>Embryophyta</taxon>
        <taxon>Tracheophyta</taxon>
        <taxon>Spermatophyta</taxon>
        <taxon>Magnoliopsida</taxon>
        <taxon>eudicotyledons</taxon>
        <taxon>Gunneridae</taxon>
        <taxon>Pentapetalae</taxon>
        <taxon>asterids</taxon>
        <taxon>lamiids</taxon>
        <taxon>Lamiales</taxon>
        <taxon>Gesneriaceae</taxon>
        <taxon>Didymocarpoideae</taxon>
        <taxon>Trichosporeae</taxon>
        <taxon>Loxocarpinae</taxon>
        <taxon>Dorcoceras</taxon>
    </lineage>
</organism>
<feature type="compositionally biased region" description="Basic and acidic residues" evidence="1">
    <location>
        <begin position="68"/>
        <end position="87"/>
    </location>
</feature>
<evidence type="ECO:0000313" key="2">
    <source>
        <dbReference type="EMBL" id="KZV49078.1"/>
    </source>
</evidence>
<gene>
    <name evidence="2" type="ORF">F511_44124</name>
</gene>
<feature type="region of interest" description="Disordered" evidence="1">
    <location>
        <begin position="64"/>
        <end position="123"/>
    </location>
</feature>
<dbReference type="AlphaFoldDB" id="A0A2Z7CQN5"/>
<keyword evidence="3" id="KW-1185">Reference proteome</keyword>
<evidence type="ECO:0000313" key="3">
    <source>
        <dbReference type="Proteomes" id="UP000250235"/>
    </source>
</evidence>